<dbReference type="VEuPathDB" id="TriTrypDB:TM35_000074210"/>
<gene>
    <name evidence="3" type="ORF">TM35_000074210</name>
</gene>
<evidence type="ECO:0000313" key="4">
    <source>
        <dbReference type="Proteomes" id="UP000192257"/>
    </source>
</evidence>
<protein>
    <submittedName>
        <fullName evidence="3">Uncharacterized protein</fullName>
    </submittedName>
</protein>
<evidence type="ECO:0000313" key="3">
    <source>
        <dbReference type="EMBL" id="ORC90997.1"/>
    </source>
</evidence>
<feature type="signal peptide" evidence="2">
    <location>
        <begin position="1"/>
        <end position="25"/>
    </location>
</feature>
<feature type="region of interest" description="Disordered" evidence="1">
    <location>
        <begin position="64"/>
        <end position="96"/>
    </location>
</feature>
<evidence type="ECO:0000256" key="1">
    <source>
        <dbReference type="SAM" id="MobiDB-lite"/>
    </source>
</evidence>
<dbReference type="Proteomes" id="UP000192257">
    <property type="component" value="Unassembled WGS sequence"/>
</dbReference>
<feature type="compositionally biased region" description="Low complexity" evidence="1">
    <location>
        <begin position="73"/>
        <end position="96"/>
    </location>
</feature>
<keyword evidence="4" id="KW-1185">Reference proteome</keyword>
<organism evidence="3 4">
    <name type="scientific">Trypanosoma theileri</name>
    <dbReference type="NCBI Taxonomy" id="67003"/>
    <lineage>
        <taxon>Eukaryota</taxon>
        <taxon>Discoba</taxon>
        <taxon>Euglenozoa</taxon>
        <taxon>Kinetoplastea</taxon>
        <taxon>Metakinetoplastina</taxon>
        <taxon>Trypanosomatida</taxon>
        <taxon>Trypanosomatidae</taxon>
        <taxon>Trypanosoma</taxon>
    </lineage>
</organism>
<dbReference type="CDD" id="cd23673">
    <property type="entry name" value="MPSS6"/>
    <property type="match status" value="1"/>
</dbReference>
<dbReference type="AlphaFoldDB" id="A0A1X0P245"/>
<dbReference type="GeneID" id="39983647"/>
<evidence type="ECO:0000256" key="2">
    <source>
        <dbReference type="SAM" id="SignalP"/>
    </source>
</evidence>
<sequence length="312" mass="33279">MRRFTLHRFISVAFALRSSISSISSGSNHDKSSGSGIDNSSVSNSDSLLDDIFSELSTCDITQRQSSLKTQTVSSSKGIHNSNSNNNSGTGVSTSVNTAAPEDAEIRAELAKQEHLQRLLQETHDQTAMTKREEVKAEEVRRHSRYVASPPAGLHLSTAELIQEKSPQHFSPAEDSSTRLSSLPQLNTPGSVAVVTLVGKVLSEATMHGNGNLEETDNTSAAENGPHARMLVQYSVPFLPTPTPVTVQVRCYGATLASFVQQHVRMGDLVHVLGHVLPLHVQAAGDPAFCVCALPVGGNISVVFSAESVSAQ</sequence>
<proteinExistence type="predicted"/>
<comment type="caution">
    <text evidence="3">The sequence shown here is derived from an EMBL/GenBank/DDBJ whole genome shotgun (WGS) entry which is preliminary data.</text>
</comment>
<reference evidence="3 4" key="1">
    <citation type="submission" date="2017-03" db="EMBL/GenBank/DDBJ databases">
        <title>An alternative strategy for trypanosome survival in the mammalian bloodstream revealed through genome and transcriptome analysis of the ubiquitous bovine parasite Trypanosoma (Megatrypanum) theileri.</title>
        <authorList>
            <person name="Kelly S."/>
            <person name="Ivens A."/>
            <person name="Mott A."/>
            <person name="O'Neill E."/>
            <person name="Emms D."/>
            <person name="Macleod O."/>
            <person name="Voorheis P."/>
            <person name="Matthews J."/>
            <person name="Matthews K."/>
            <person name="Carrington M."/>
        </authorList>
    </citation>
    <scope>NUCLEOTIDE SEQUENCE [LARGE SCALE GENOMIC DNA]</scope>
    <source>
        <strain evidence="3">Edinburgh</strain>
    </source>
</reference>
<feature type="chain" id="PRO_5012371494" evidence="2">
    <location>
        <begin position="26"/>
        <end position="312"/>
    </location>
</feature>
<dbReference type="OrthoDB" id="271524at2759"/>
<dbReference type="EMBL" id="NBCO01000007">
    <property type="protein sequence ID" value="ORC90997.1"/>
    <property type="molecule type" value="Genomic_DNA"/>
</dbReference>
<accession>A0A1X0P245</accession>
<keyword evidence="2" id="KW-0732">Signal</keyword>
<dbReference type="RefSeq" id="XP_028885063.1">
    <property type="nucleotide sequence ID" value="XM_029023867.1"/>
</dbReference>
<name>A0A1X0P245_9TRYP</name>
<feature type="region of interest" description="Disordered" evidence="1">
    <location>
        <begin position="22"/>
        <end position="41"/>
    </location>
</feature>